<dbReference type="AlphaFoldDB" id="A0A1A7YYS9"/>
<dbReference type="EMBL" id="HADX01012853">
    <property type="protein sequence ID" value="SBP35085.1"/>
    <property type="molecule type" value="Transcribed_RNA"/>
</dbReference>
<accession>A0A1A7YYS9</accession>
<feature type="non-terminal residue" evidence="1">
    <location>
        <position position="43"/>
    </location>
</feature>
<reference evidence="1" key="2">
    <citation type="submission" date="2016-06" db="EMBL/GenBank/DDBJ databases">
        <title>The genome of a short-lived fish provides insights into sex chromosome evolution and the genetic control of aging.</title>
        <authorList>
            <person name="Reichwald K."/>
            <person name="Felder M."/>
            <person name="Petzold A."/>
            <person name="Koch P."/>
            <person name="Groth M."/>
            <person name="Platzer M."/>
        </authorList>
    </citation>
    <scope>NUCLEOTIDE SEQUENCE</scope>
    <source>
        <tissue evidence="1">Brain</tissue>
    </source>
</reference>
<gene>
    <name evidence="1" type="primary">Nfu_g_1_004879</name>
</gene>
<protein>
    <submittedName>
        <fullName evidence="1">Uncharacterized protein</fullName>
    </submittedName>
</protein>
<sequence>SKCLICRLKWGRRLYGTAEMGTIPTPLELAHTPRPYVHVCVVM</sequence>
<name>A0A1A7YYS9_9TELE</name>
<evidence type="ECO:0000313" key="1">
    <source>
        <dbReference type="EMBL" id="SBP35085.1"/>
    </source>
</evidence>
<reference evidence="1" key="1">
    <citation type="submission" date="2016-05" db="EMBL/GenBank/DDBJ databases">
        <authorList>
            <person name="Lavstsen T."/>
            <person name="Jespersen J.S."/>
        </authorList>
    </citation>
    <scope>NUCLEOTIDE SEQUENCE</scope>
    <source>
        <tissue evidence="1">Brain</tissue>
    </source>
</reference>
<organism evidence="1">
    <name type="scientific">Iconisemion striatum</name>
    <dbReference type="NCBI Taxonomy" id="60296"/>
    <lineage>
        <taxon>Eukaryota</taxon>
        <taxon>Metazoa</taxon>
        <taxon>Chordata</taxon>
        <taxon>Craniata</taxon>
        <taxon>Vertebrata</taxon>
        <taxon>Euteleostomi</taxon>
        <taxon>Actinopterygii</taxon>
        <taxon>Neopterygii</taxon>
        <taxon>Teleostei</taxon>
        <taxon>Neoteleostei</taxon>
        <taxon>Acanthomorphata</taxon>
        <taxon>Ovalentaria</taxon>
        <taxon>Atherinomorphae</taxon>
        <taxon>Cyprinodontiformes</taxon>
        <taxon>Nothobranchiidae</taxon>
        <taxon>Iconisemion</taxon>
    </lineage>
</organism>
<feature type="non-terminal residue" evidence="1">
    <location>
        <position position="1"/>
    </location>
</feature>
<proteinExistence type="predicted"/>